<dbReference type="Gene3D" id="2.30.110.20">
    <property type="entry name" value="Hcp1-like"/>
    <property type="match status" value="1"/>
</dbReference>
<dbReference type="PANTHER" id="PTHR34319:SF7">
    <property type="entry name" value="HNH ENDONUCLEASE DOMAIN-CONTAINING PROTEIN"/>
    <property type="match status" value="1"/>
</dbReference>
<dbReference type="Pfam" id="PF05638">
    <property type="entry name" value="T6SS_HCP"/>
    <property type="match status" value="1"/>
</dbReference>
<dbReference type="PANTHER" id="PTHR34319">
    <property type="entry name" value="MAJOR EXPORTED PROTEIN"/>
    <property type="match status" value="1"/>
</dbReference>
<accession>A0A0H2Y9C9</accession>
<dbReference type="InterPro" id="IPR008514">
    <property type="entry name" value="T6SS_Hcp"/>
</dbReference>
<dbReference type="KEGG" id="ypa:YPA_2152"/>
<evidence type="ECO:0008006" key="3">
    <source>
        <dbReference type="Google" id="ProtNLM"/>
    </source>
</evidence>
<evidence type="ECO:0000313" key="1">
    <source>
        <dbReference type="EMBL" id="ABG14117.1"/>
    </source>
</evidence>
<dbReference type="InterPro" id="IPR036624">
    <property type="entry name" value="Hcp1-lik_sf"/>
</dbReference>
<dbReference type="InterPro" id="IPR052947">
    <property type="entry name" value="T6SS_Hcp1_domain"/>
</dbReference>
<protein>
    <recommendedName>
        <fullName evidence="3">Hcp1 family type VI secretion system effector</fullName>
    </recommendedName>
</protein>
<name>A0A0H2Y9C9_YERPA</name>
<evidence type="ECO:0000313" key="2">
    <source>
        <dbReference type="Proteomes" id="UP000001971"/>
    </source>
</evidence>
<gene>
    <name evidence="1" type="ordered locus">YPA_2152</name>
</gene>
<dbReference type="Proteomes" id="UP000001971">
    <property type="component" value="Chromosome"/>
</dbReference>
<dbReference type="SUPFAM" id="SSF141452">
    <property type="entry name" value="Hcp1-like"/>
    <property type="match status" value="1"/>
</dbReference>
<dbReference type="EMBL" id="CP000308">
    <property type="protein sequence ID" value="ABG14117.1"/>
    <property type="molecule type" value="Genomic_DNA"/>
</dbReference>
<dbReference type="NCBIfam" id="TIGR03344">
    <property type="entry name" value="VI_effect_Hcp1"/>
    <property type="match status" value="1"/>
</dbReference>
<proteinExistence type="predicted"/>
<sequence>MRMANMIYLTLKGKKQGLISSGCSSIDSIGNKSQGSHIDQIFVLSLNHAMTREQNVSHHPISFIKPIDKSSPLLGVAISENELLDAVFDFYRTNSAGALELYYTISITGATISDISTSHSHSITHNGSQPQETISLKYKSITWNHNVAGTSGYSIWDDRVY</sequence>
<reference evidence="1 2" key="1">
    <citation type="journal article" date="2006" name="J. Bacteriol.">
        <title>Complete genome sequence of Yersinia pestis strains Antiqua and Nepal516: evidence of gene reduction in an emerging pathogen.</title>
        <authorList>
            <person name="Chain P.S."/>
            <person name="Hu P."/>
            <person name="Malfatti S.A."/>
            <person name="Radnedge L."/>
            <person name="Larimer F."/>
            <person name="Vergez L.M."/>
            <person name="Worsham P."/>
            <person name="Chu M.C."/>
            <person name="Andersen G.L."/>
        </authorList>
    </citation>
    <scope>NUCLEOTIDE SEQUENCE [LARGE SCALE GENOMIC DNA]</scope>
    <source>
        <strain evidence="1 2">Antiqua</strain>
    </source>
</reference>
<dbReference type="AlphaFoldDB" id="A0A0H2Y9C9"/>
<organism evidence="1 2">
    <name type="scientific">Yersinia pestis bv. Antiqua (strain Antiqua)</name>
    <dbReference type="NCBI Taxonomy" id="360102"/>
    <lineage>
        <taxon>Bacteria</taxon>
        <taxon>Pseudomonadati</taxon>
        <taxon>Pseudomonadota</taxon>
        <taxon>Gammaproteobacteria</taxon>
        <taxon>Enterobacterales</taxon>
        <taxon>Yersiniaceae</taxon>
        <taxon>Yersinia</taxon>
    </lineage>
</organism>